<dbReference type="InParanoid" id="K5VR16"/>
<name>K5VR16_PHACS</name>
<evidence type="ECO:0008006" key="3">
    <source>
        <dbReference type="Google" id="ProtNLM"/>
    </source>
</evidence>
<dbReference type="HOGENOM" id="CLU_719817_0_0_1"/>
<protein>
    <recommendedName>
        <fullName evidence="3">F-box domain-containing protein</fullName>
    </recommendedName>
</protein>
<dbReference type="OrthoDB" id="2745898at2759"/>
<reference evidence="1 2" key="1">
    <citation type="journal article" date="2012" name="BMC Genomics">
        <title>Comparative genomics of the white-rot fungi, Phanerochaete carnosa and P. chrysosporium, to elucidate the genetic basis of the distinct wood types they colonize.</title>
        <authorList>
            <person name="Suzuki H."/>
            <person name="MacDonald J."/>
            <person name="Syed K."/>
            <person name="Salamov A."/>
            <person name="Hori C."/>
            <person name="Aerts A."/>
            <person name="Henrissat B."/>
            <person name="Wiebenga A."/>
            <person name="vanKuyk P.A."/>
            <person name="Barry K."/>
            <person name="Lindquist E."/>
            <person name="LaButti K."/>
            <person name="Lapidus A."/>
            <person name="Lucas S."/>
            <person name="Coutinho P."/>
            <person name="Gong Y."/>
            <person name="Samejima M."/>
            <person name="Mahadevan R."/>
            <person name="Abou-Zaid M."/>
            <person name="de Vries R.P."/>
            <person name="Igarashi K."/>
            <person name="Yadav J.S."/>
            <person name="Grigoriev I.V."/>
            <person name="Master E.R."/>
        </authorList>
    </citation>
    <scope>NUCLEOTIDE SEQUENCE [LARGE SCALE GENOMIC DNA]</scope>
    <source>
        <strain evidence="1 2">HHB-10118-sp</strain>
    </source>
</reference>
<dbReference type="EMBL" id="JH930473">
    <property type="protein sequence ID" value="EKM53898.1"/>
    <property type="molecule type" value="Genomic_DNA"/>
</dbReference>
<keyword evidence="2" id="KW-1185">Reference proteome</keyword>
<dbReference type="RefSeq" id="XP_007396609.1">
    <property type="nucleotide sequence ID" value="XM_007396547.1"/>
</dbReference>
<evidence type="ECO:0000313" key="2">
    <source>
        <dbReference type="Proteomes" id="UP000008370"/>
    </source>
</evidence>
<proteinExistence type="predicted"/>
<dbReference type="Proteomes" id="UP000008370">
    <property type="component" value="Unassembled WGS sequence"/>
</dbReference>
<evidence type="ECO:0000313" key="1">
    <source>
        <dbReference type="EMBL" id="EKM53898.1"/>
    </source>
</evidence>
<organism evidence="1 2">
    <name type="scientific">Phanerochaete carnosa (strain HHB-10118-sp)</name>
    <name type="common">White-rot fungus</name>
    <name type="synonym">Peniophora carnosa</name>
    <dbReference type="NCBI Taxonomy" id="650164"/>
    <lineage>
        <taxon>Eukaryota</taxon>
        <taxon>Fungi</taxon>
        <taxon>Dikarya</taxon>
        <taxon>Basidiomycota</taxon>
        <taxon>Agaricomycotina</taxon>
        <taxon>Agaricomycetes</taxon>
        <taxon>Polyporales</taxon>
        <taxon>Phanerochaetaceae</taxon>
        <taxon>Phanerochaete</taxon>
    </lineage>
</organism>
<gene>
    <name evidence="1" type="ORF">PHACADRAFT_184930</name>
</gene>
<dbReference type="KEGG" id="pco:PHACADRAFT_184930"/>
<dbReference type="AlphaFoldDB" id="K5VR16"/>
<accession>K5VR16</accession>
<dbReference type="GeneID" id="18910246"/>
<sequence>MPSVTLPQELIDHILDLLAQTYSDTLHYSLESRTRTLSACTQVSRAWLPRSSRHLFYRIWLRNSSYSSFIGDVQESPRLSQHVARVVVRVGPTGMTKRLQETLSALPNLRELEYWDLQWRAPNQSDIPLLLGFPQRIRDRLARLTVSFAAALDDTARYLWELNPEVPLLDQYRERESSCVVECPTLESGPVGIILQSMFASDAQAANAVLYHVGCDVQHIELRSLTTMTTDVNEMIALHHCKKLKSISMQVDDPQIFVWLSDSVVRNLPTHLRRVNVVFNQPRALGVVEENAAWEAFIKGLQRCDALEAVEFFEVCRDVGEKEKDEMLRRRETALLRNFPSQLATIVTCWP</sequence>